<accession>A0A8J7W8S1</accession>
<name>A0A8J7W8S1_9EURY</name>
<organism evidence="2 3">
    <name type="scientific">Methanocalculus chunghsingensis</name>
    <dbReference type="NCBI Taxonomy" id="156457"/>
    <lineage>
        <taxon>Archaea</taxon>
        <taxon>Methanobacteriati</taxon>
        <taxon>Methanobacteriota</taxon>
        <taxon>Stenosarchaea group</taxon>
        <taxon>Methanomicrobia</taxon>
        <taxon>Methanomicrobiales</taxon>
        <taxon>Methanocalculaceae</taxon>
        <taxon>Methanocalculus</taxon>
    </lineage>
</organism>
<dbReference type="EMBL" id="JWHL01000003">
    <property type="protein sequence ID" value="MBR1368477.1"/>
    <property type="molecule type" value="Genomic_DNA"/>
</dbReference>
<proteinExistence type="predicted"/>
<keyword evidence="3" id="KW-1185">Reference proteome</keyword>
<dbReference type="Proteomes" id="UP000730161">
    <property type="component" value="Unassembled WGS sequence"/>
</dbReference>
<dbReference type="AlphaFoldDB" id="A0A8J7W8S1"/>
<sequence length="549" mass="63260">MTMSDNQYTDPQGKPGTFTNRVRRTFLELDEKHPKQFWFLFYALIFFIAAILGAGFGLLFPYKAIDVNSARYILSALIQSQAAVISIVISLTLIAVQLTAQIYSPRITEFFKSHINMWCFLASYIISIAFSSFLLILLVGTDLTNSATVRILLYFSLFLAIFLFFALIPYIYITMNLLNADTVIKRLTAAIQIPDSLDPEHDPFQPVFDVIYGAIKRFDFIAMSNGFTQIVNNYEKIVMDNRKHAQLEYINSRFFDDFKRCGVLLIEIREEKFVFEVVHKLSLIINWSVKNELKSSFHWCIITLCEIGVKSAENGMRSPLNETITSIDEIIQDIELEVGPNDLNINSKIYQLIKCQEKLGITAVSNNIEDSAKKAVDSIQSNIERIIEFNTNNNYDIFLDFYLTIGKDALEKHSALVMIEVLDSIEKTYNIAITHKNIKLADDCLRTLKSLGLIAGKLGLKKQISNILNSIFHITVKARDKKLDQLYRTGLEQLAEIRLTYPDIFDKHQWPDYRFDGISDFYVERNFDIEEEVIILDHQIIDDWIKKKR</sequence>
<keyword evidence="1" id="KW-0472">Membrane</keyword>
<gene>
    <name evidence="2" type="ORF">RJ53_02740</name>
</gene>
<evidence type="ECO:0000313" key="3">
    <source>
        <dbReference type="Proteomes" id="UP000730161"/>
    </source>
</evidence>
<evidence type="ECO:0008006" key="4">
    <source>
        <dbReference type="Google" id="ProtNLM"/>
    </source>
</evidence>
<evidence type="ECO:0000256" key="1">
    <source>
        <dbReference type="SAM" id="Phobius"/>
    </source>
</evidence>
<protein>
    <recommendedName>
        <fullName evidence="4">DUF2254 domain-containing protein</fullName>
    </recommendedName>
</protein>
<dbReference type="InterPro" id="IPR018723">
    <property type="entry name" value="DUF2254_membrane"/>
</dbReference>
<keyword evidence="1" id="KW-0812">Transmembrane</keyword>
<feature type="transmembrane region" description="Helical" evidence="1">
    <location>
        <begin position="151"/>
        <end position="172"/>
    </location>
</feature>
<comment type="caution">
    <text evidence="2">The sequence shown here is derived from an EMBL/GenBank/DDBJ whole genome shotgun (WGS) entry which is preliminary data.</text>
</comment>
<evidence type="ECO:0000313" key="2">
    <source>
        <dbReference type="EMBL" id="MBR1368477.1"/>
    </source>
</evidence>
<reference evidence="2" key="1">
    <citation type="submission" date="2014-12" db="EMBL/GenBank/DDBJ databases">
        <authorList>
            <person name="Huang H.-H."/>
            <person name="Chen S.-C."/>
            <person name="Lai M.-C."/>
        </authorList>
    </citation>
    <scope>NUCLEOTIDE SEQUENCE</scope>
    <source>
        <strain evidence="2">K1F9705b</strain>
    </source>
</reference>
<feature type="transmembrane region" description="Helical" evidence="1">
    <location>
        <begin position="72"/>
        <end position="95"/>
    </location>
</feature>
<dbReference type="Pfam" id="PF10011">
    <property type="entry name" value="DUF2254"/>
    <property type="match status" value="1"/>
</dbReference>
<feature type="transmembrane region" description="Helical" evidence="1">
    <location>
        <begin position="37"/>
        <end position="60"/>
    </location>
</feature>
<keyword evidence="1" id="KW-1133">Transmembrane helix</keyword>
<feature type="transmembrane region" description="Helical" evidence="1">
    <location>
        <begin position="115"/>
        <end position="139"/>
    </location>
</feature>